<dbReference type="AlphaFoldDB" id="A0A382U156"/>
<feature type="transmembrane region" description="Helical" evidence="1">
    <location>
        <begin position="54"/>
        <end position="76"/>
    </location>
</feature>
<evidence type="ECO:0000256" key="1">
    <source>
        <dbReference type="SAM" id="Phobius"/>
    </source>
</evidence>
<proteinExistence type="predicted"/>
<organism evidence="2">
    <name type="scientific">marine metagenome</name>
    <dbReference type="NCBI Taxonomy" id="408172"/>
    <lineage>
        <taxon>unclassified sequences</taxon>
        <taxon>metagenomes</taxon>
        <taxon>ecological metagenomes</taxon>
    </lineage>
</organism>
<keyword evidence="1" id="KW-0472">Membrane</keyword>
<feature type="transmembrane region" description="Helical" evidence="1">
    <location>
        <begin position="20"/>
        <end position="42"/>
    </location>
</feature>
<keyword evidence="1" id="KW-1133">Transmembrane helix</keyword>
<name>A0A382U156_9ZZZZ</name>
<evidence type="ECO:0000313" key="2">
    <source>
        <dbReference type="EMBL" id="SVD27461.1"/>
    </source>
</evidence>
<sequence length="82" mass="9254">MGLYVNLKTIINWYISIEALSYLTTMIFGAALGFGLSAVLLIKSHNISGLTLTLLKVTFLLIFIGAVFRFTTFVLYKYKIRL</sequence>
<protein>
    <submittedName>
        <fullName evidence="2">Uncharacterized protein</fullName>
    </submittedName>
</protein>
<reference evidence="2" key="1">
    <citation type="submission" date="2018-05" db="EMBL/GenBank/DDBJ databases">
        <authorList>
            <person name="Lanie J.A."/>
            <person name="Ng W.-L."/>
            <person name="Kazmierczak K.M."/>
            <person name="Andrzejewski T.M."/>
            <person name="Davidsen T.M."/>
            <person name="Wayne K.J."/>
            <person name="Tettelin H."/>
            <person name="Glass J.I."/>
            <person name="Rusch D."/>
            <person name="Podicherti R."/>
            <person name="Tsui H.-C.T."/>
            <person name="Winkler M.E."/>
        </authorList>
    </citation>
    <scope>NUCLEOTIDE SEQUENCE</scope>
</reference>
<dbReference type="EMBL" id="UINC01140359">
    <property type="protein sequence ID" value="SVD27461.1"/>
    <property type="molecule type" value="Genomic_DNA"/>
</dbReference>
<accession>A0A382U156</accession>
<gene>
    <name evidence="2" type="ORF">METZ01_LOCUS380315</name>
</gene>
<keyword evidence="1" id="KW-0812">Transmembrane</keyword>